<name>A0ACC0VEU2_9HYPO</name>
<protein>
    <submittedName>
        <fullName evidence="1">Uncharacterized protein</fullName>
    </submittedName>
</protein>
<gene>
    <name evidence="1" type="ORF">N3K66_000749</name>
</gene>
<sequence length="524" mass="59754">MESVLFGVKWGLAACLGVVATEQVLKHYSSGARYALIHPWLAFAILPVFLVVQRKHFWLKNERIHGCKPPPVYPHTDPVLGSDWYFTMTKATKNKNILETWDSDFKTVGQTFWHQAMGAWILMTNEPENLKVILATGFEEWPIGGTRKKSLELTLGPHAIFSVNGPEWQAGRALIRPCFVRNQIADLECQDRHVERFLNVIPRDGSAVDIQRLFYLLTMDSATDFMLGSSTDTLVSPSQEALDFAAAFDYSILASATRARLGWAAYIIPEKKFANSITTCKRFIDRYVEKSMGRDKMTERPYVFLDEILKTGASRELVRDQLLAIIIGGRDTSASTMTSLFWMLARRPDVVKKLRAEIEELQGRKPTWDDLKGMKYLAMVLKETLRLWPPVTTNLRVAAKDTTLPRGGGPDGKAPVFVPKGMPVRWSLHSFHRRQESFGPDADQFRPERWENLRTSWEYIPFSGGPRICIGQQFAQTQMSYLIARMLQTFDLIQPADNHPMTQEYRSKPREENNPAFNAERAAF</sequence>
<evidence type="ECO:0000313" key="2">
    <source>
        <dbReference type="Proteomes" id="UP001163324"/>
    </source>
</evidence>
<keyword evidence="2" id="KW-1185">Reference proteome</keyword>
<dbReference type="EMBL" id="CM047940">
    <property type="protein sequence ID" value="KAI9904220.1"/>
    <property type="molecule type" value="Genomic_DNA"/>
</dbReference>
<evidence type="ECO:0000313" key="1">
    <source>
        <dbReference type="EMBL" id="KAI9904220.1"/>
    </source>
</evidence>
<comment type="caution">
    <text evidence="1">The sequence shown here is derived from an EMBL/GenBank/DDBJ whole genome shotgun (WGS) entry which is preliminary data.</text>
</comment>
<dbReference type="Proteomes" id="UP001163324">
    <property type="component" value="Chromosome 1"/>
</dbReference>
<proteinExistence type="predicted"/>
<organism evidence="1 2">
    <name type="scientific">Trichothecium roseum</name>
    <dbReference type="NCBI Taxonomy" id="47278"/>
    <lineage>
        <taxon>Eukaryota</taxon>
        <taxon>Fungi</taxon>
        <taxon>Dikarya</taxon>
        <taxon>Ascomycota</taxon>
        <taxon>Pezizomycotina</taxon>
        <taxon>Sordariomycetes</taxon>
        <taxon>Hypocreomycetidae</taxon>
        <taxon>Hypocreales</taxon>
        <taxon>Hypocreales incertae sedis</taxon>
        <taxon>Trichothecium</taxon>
    </lineage>
</organism>
<reference evidence="1" key="1">
    <citation type="submission" date="2022-10" db="EMBL/GenBank/DDBJ databases">
        <title>Complete Genome of Trichothecium roseum strain YXFP-22015, a Plant Pathogen Isolated from Citrus.</title>
        <authorList>
            <person name="Wang Y."/>
            <person name="Zhu L."/>
        </authorList>
    </citation>
    <scope>NUCLEOTIDE SEQUENCE</scope>
    <source>
        <strain evidence="1">YXFP-22015</strain>
    </source>
</reference>
<accession>A0ACC0VEU2</accession>